<evidence type="ECO:0000256" key="4">
    <source>
        <dbReference type="ARBA" id="ARBA00023242"/>
    </source>
</evidence>
<comment type="function">
    <text evidence="5">Involved in ribosomal large subunit assembly.</text>
</comment>
<gene>
    <name evidence="7" type="ORF">A4X09_0g4204</name>
</gene>
<evidence type="ECO:0000256" key="1">
    <source>
        <dbReference type="ARBA" id="ARBA00004123"/>
    </source>
</evidence>
<evidence type="ECO:0000256" key="2">
    <source>
        <dbReference type="ARBA" id="ARBA00010077"/>
    </source>
</evidence>
<proteinExistence type="inferred from homology"/>
<keyword evidence="3 5" id="KW-0690">Ribosome biogenesis</keyword>
<evidence type="ECO:0000256" key="6">
    <source>
        <dbReference type="SAM" id="MobiDB-lite"/>
    </source>
</evidence>
<comment type="similarity">
    <text evidence="2 5">Belongs to the RRS1 family.</text>
</comment>
<dbReference type="InterPro" id="IPR007023">
    <property type="entry name" value="Ribosom_reg"/>
</dbReference>
<reference evidence="7" key="2">
    <citation type="journal article" date="2019" name="IMA Fungus">
        <title>Genome sequencing and comparison of five Tilletia species to identify candidate genes for the detection of regulated species infecting wheat.</title>
        <authorList>
            <person name="Nguyen H.D.T."/>
            <person name="Sultana T."/>
            <person name="Kesanakurti P."/>
            <person name="Hambleton S."/>
        </authorList>
    </citation>
    <scope>NUCLEOTIDE SEQUENCE</scope>
    <source>
        <strain evidence="7">DAOMC 236422</strain>
    </source>
</reference>
<feature type="compositionally biased region" description="Basic residues" evidence="6">
    <location>
        <begin position="182"/>
        <end position="191"/>
    </location>
</feature>
<evidence type="ECO:0000256" key="3">
    <source>
        <dbReference type="ARBA" id="ARBA00022517"/>
    </source>
</evidence>
<feature type="region of interest" description="Disordered" evidence="6">
    <location>
        <begin position="162"/>
        <end position="250"/>
    </location>
</feature>
<organism evidence="7 8">
    <name type="scientific">Tilletia walkeri</name>
    <dbReference type="NCBI Taxonomy" id="117179"/>
    <lineage>
        <taxon>Eukaryota</taxon>
        <taxon>Fungi</taxon>
        <taxon>Dikarya</taxon>
        <taxon>Basidiomycota</taxon>
        <taxon>Ustilaginomycotina</taxon>
        <taxon>Exobasidiomycetes</taxon>
        <taxon>Tilletiales</taxon>
        <taxon>Tilletiaceae</taxon>
        <taxon>Tilletia</taxon>
    </lineage>
</organism>
<evidence type="ECO:0000313" key="7">
    <source>
        <dbReference type="EMBL" id="KAE8268146.1"/>
    </source>
</evidence>
<accession>A0A8X7N9U8</accession>
<evidence type="ECO:0000313" key="8">
    <source>
        <dbReference type="Proteomes" id="UP000078113"/>
    </source>
</evidence>
<comment type="caution">
    <text evidence="7">The sequence shown here is derived from an EMBL/GenBank/DDBJ whole genome shotgun (WGS) entry which is preliminary data.</text>
</comment>
<comment type="subcellular location">
    <subcellularLocation>
        <location evidence="1 5">Nucleus</location>
    </subcellularLocation>
</comment>
<sequence>MPTASNTIVAPAPTIGGASNGASSSSDRLPLELDAGLLLSVDPNPLDSDLVPSSEPSTSTTTALDEHLLSRVQQATQVLFNAVFSLPVTRNPDHGPIVTLPPPLLGLPREKPMPKPKPLTKWEKFARTKGINKRRRDKMEYDDDQQEWVARWGYKGANKKEEEQWLHPVKANADDDYSPARAAKRARKDRKLKNEGQRLRNLQRAAATSASGGSSEAKGSSSGNGLGGRGSQQQGQRFQQQGQVEQQGQA</sequence>
<keyword evidence="4 5" id="KW-0539">Nucleus</keyword>
<dbReference type="Pfam" id="PF04939">
    <property type="entry name" value="RRS1"/>
    <property type="match status" value="1"/>
</dbReference>
<dbReference type="GO" id="GO:0005634">
    <property type="term" value="C:nucleus"/>
    <property type="evidence" value="ECO:0007669"/>
    <property type="project" value="UniProtKB-SubCell"/>
</dbReference>
<dbReference type="Proteomes" id="UP000078113">
    <property type="component" value="Unassembled WGS sequence"/>
</dbReference>
<keyword evidence="8" id="KW-1185">Reference proteome</keyword>
<feature type="compositionally biased region" description="Low complexity" evidence="6">
    <location>
        <begin position="205"/>
        <end position="221"/>
    </location>
</feature>
<protein>
    <recommendedName>
        <fullName evidence="5">Ribosome biogenesis regulatory protein</fullName>
    </recommendedName>
</protein>
<name>A0A8X7N9U8_9BASI</name>
<feature type="region of interest" description="Disordered" evidence="6">
    <location>
        <begin position="1"/>
        <end position="28"/>
    </location>
</feature>
<reference evidence="7" key="1">
    <citation type="submission" date="2016-04" db="EMBL/GenBank/DDBJ databases">
        <authorList>
            <person name="Nguyen H.D."/>
            <person name="Samba Siva P."/>
            <person name="Cullis J."/>
            <person name="Levesque C.A."/>
            <person name="Hambleton S."/>
        </authorList>
    </citation>
    <scope>NUCLEOTIDE SEQUENCE</scope>
    <source>
        <strain evidence="7">DAOMC 236422</strain>
    </source>
</reference>
<evidence type="ECO:0000256" key="5">
    <source>
        <dbReference type="RuleBase" id="RU364132"/>
    </source>
</evidence>
<feature type="compositionally biased region" description="Low complexity" evidence="6">
    <location>
        <begin position="231"/>
        <end position="250"/>
    </location>
</feature>
<dbReference type="GO" id="GO:0042254">
    <property type="term" value="P:ribosome biogenesis"/>
    <property type="evidence" value="ECO:0007669"/>
    <property type="project" value="UniProtKB-KW"/>
</dbReference>
<feature type="compositionally biased region" description="Low complexity" evidence="6">
    <location>
        <begin position="16"/>
        <end position="26"/>
    </location>
</feature>
<dbReference type="EMBL" id="LWDG02000171">
    <property type="protein sequence ID" value="KAE8268146.1"/>
    <property type="molecule type" value="Genomic_DNA"/>
</dbReference>
<dbReference type="AlphaFoldDB" id="A0A8X7N9U8"/>